<evidence type="ECO:0000313" key="1">
    <source>
        <dbReference type="EMBL" id="KFD45482.1"/>
    </source>
</evidence>
<protein>
    <submittedName>
        <fullName evidence="2">Uncharacterized protein</fullName>
    </submittedName>
</protein>
<reference evidence="2 4" key="1">
    <citation type="journal article" date="2014" name="Nat. Genet.">
        <title>Genome and transcriptome of the porcine whipworm Trichuris suis.</title>
        <authorList>
            <person name="Jex A.R."/>
            <person name="Nejsum P."/>
            <person name="Schwarz E.M."/>
            <person name="Hu L."/>
            <person name="Young N.D."/>
            <person name="Hall R.S."/>
            <person name="Korhonen P.K."/>
            <person name="Liao S."/>
            <person name="Thamsborg S."/>
            <person name="Xia J."/>
            <person name="Xu P."/>
            <person name="Wang S."/>
            <person name="Scheerlinck J.P."/>
            <person name="Hofmann A."/>
            <person name="Sternberg P.W."/>
            <person name="Wang J."/>
            <person name="Gasser R.B."/>
        </authorList>
    </citation>
    <scope>NUCLEOTIDE SEQUENCE [LARGE SCALE GENOMIC DNA]</scope>
    <source>
        <strain evidence="3">DCEP-RM93F</strain>
        <strain evidence="2">DCEP-RM93M</strain>
    </source>
</reference>
<dbReference type="EMBL" id="KL363481">
    <property type="protein sequence ID" value="KFD45482.1"/>
    <property type="molecule type" value="Genomic_DNA"/>
</dbReference>
<gene>
    <name evidence="2" type="ORF">M513_13474</name>
    <name evidence="1" type="ORF">M513_13644</name>
    <name evidence="3" type="ORF">M514_27373</name>
</gene>
<dbReference type="Proteomes" id="UP000030764">
    <property type="component" value="Unassembled WGS sequence"/>
</dbReference>
<organism evidence="2 4">
    <name type="scientific">Trichuris suis</name>
    <name type="common">pig whipworm</name>
    <dbReference type="NCBI Taxonomy" id="68888"/>
    <lineage>
        <taxon>Eukaryota</taxon>
        <taxon>Metazoa</taxon>
        <taxon>Ecdysozoa</taxon>
        <taxon>Nematoda</taxon>
        <taxon>Enoplea</taxon>
        <taxon>Dorylaimia</taxon>
        <taxon>Trichinellida</taxon>
        <taxon>Trichuridae</taxon>
        <taxon>Trichuris</taxon>
    </lineage>
</organism>
<evidence type="ECO:0000313" key="3">
    <source>
        <dbReference type="EMBL" id="KFD60450.1"/>
    </source>
</evidence>
<evidence type="ECO:0000313" key="4">
    <source>
        <dbReference type="Proteomes" id="UP000030764"/>
    </source>
</evidence>
<dbReference type="EMBL" id="KL363446">
    <property type="protein sequence ID" value="KFD45650.1"/>
    <property type="molecule type" value="Genomic_DNA"/>
</dbReference>
<dbReference type="Proteomes" id="UP000030758">
    <property type="component" value="Unassembled WGS sequence"/>
</dbReference>
<name>A0A085LL04_9BILA</name>
<sequence length="65" mass="7232">MFSIEDNVADAIMHCPPKLCANLSVTIIIQVIYPTLFSQVLVNPETEKLGLSTNCDIAVDRRKIK</sequence>
<evidence type="ECO:0000313" key="2">
    <source>
        <dbReference type="EMBL" id="KFD45650.1"/>
    </source>
</evidence>
<proteinExistence type="predicted"/>
<keyword evidence="4" id="KW-1185">Reference proteome</keyword>
<accession>A0A085LL04</accession>
<dbReference type="EMBL" id="KL367667">
    <property type="protein sequence ID" value="KFD60450.1"/>
    <property type="molecule type" value="Genomic_DNA"/>
</dbReference>
<dbReference type="AlphaFoldDB" id="A0A085LL04"/>